<protein>
    <submittedName>
        <fullName evidence="1">DUF4374 domain-containing protein</fullName>
    </submittedName>
</protein>
<dbReference type="Proteomes" id="UP000297861">
    <property type="component" value="Unassembled WGS sequence"/>
</dbReference>
<evidence type="ECO:0000313" key="2">
    <source>
        <dbReference type="Proteomes" id="UP000297861"/>
    </source>
</evidence>
<dbReference type="PROSITE" id="PS51257">
    <property type="entry name" value="PROKAR_LIPOPROTEIN"/>
    <property type="match status" value="1"/>
</dbReference>
<dbReference type="Pfam" id="PF14298">
    <property type="entry name" value="DUF4374"/>
    <property type="match status" value="1"/>
</dbReference>
<dbReference type="EMBL" id="SOML01000002">
    <property type="protein sequence ID" value="TFD97918.1"/>
    <property type="molecule type" value="Genomic_DNA"/>
</dbReference>
<dbReference type="RefSeq" id="WP_134435671.1">
    <property type="nucleotide sequence ID" value="NZ_SOML01000002.1"/>
</dbReference>
<comment type="caution">
    <text evidence="1">The sequence shown here is derived from an EMBL/GenBank/DDBJ whole genome shotgun (WGS) entry which is preliminary data.</text>
</comment>
<gene>
    <name evidence="1" type="ORF">E2605_04685</name>
</gene>
<organism evidence="1 2">
    <name type="scientific">Dysgonomonas capnocytophagoides</name>
    <dbReference type="NCBI Taxonomy" id="45254"/>
    <lineage>
        <taxon>Bacteria</taxon>
        <taxon>Pseudomonadati</taxon>
        <taxon>Bacteroidota</taxon>
        <taxon>Bacteroidia</taxon>
        <taxon>Bacteroidales</taxon>
        <taxon>Dysgonomonadaceae</taxon>
        <taxon>Dysgonomonas</taxon>
    </lineage>
</organism>
<dbReference type="OrthoDB" id="1404180at2"/>
<proteinExistence type="predicted"/>
<evidence type="ECO:0000313" key="1">
    <source>
        <dbReference type="EMBL" id="TFD97918.1"/>
    </source>
</evidence>
<accession>A0A4Y8L782</accession>
<name>A0A4Y8L782_9BACT</name>
<reference evidence="1 2" key="1">
    <citation type="submission" date="2019-03" db="EMBL/GenBank/DDBJ databases">
        <title>San Antonio Military Medical Center submission to MRSN (WRAIR), pending publication.</title>
        <authorList>
            <person name="Blyth D.M."/>
            <person name="Mccarthy S.L."/>
            <person name="Schall S.E."/>
            <person name="Stam J.A."/>
            <person name="Ong A.C."/>
            <person name="Mcgann P.T."/>
        </authorList>
    </citation>
    <scope>NUCLEOTIDE SEQUENCE [LARGE SCALE GENOMIC DNA]</scope>
    <source>
        <strain evidence="1 2">MRSN571793</strain>
    </source>
</reference>
<keyword evidence="2" id="KW-1185">Reference proteome</keyword>
<sequence>MINKIYYCSILFLSLLYSCGNGQKNISDSSSLFDIYVRCGDPYDEYIVRVNSLSEGEIDPLKEGTKVSKEIHYGLTVRNDKYYYLNERTHFIKKYQIQNNIFAASDSLPVTKIECLESILWISNDTLLMIGLNKDLIHPAYALVETRNMSLISEGVIDIPKPETISWSTIGFLQRRDSQLFMGFYSKPKSRDSTTTANKMHIAILDFPGMRVNRVETMDQFGRTLNDNRYQPSSVHDEDGNIYFLSSGSDRLLESEDQNKGYPSGILRIKNGSTSVDPEYFINTCTAETKGHVYGIWYIGHGKAIIKCDVPQLIKNWDDYDEYAYIYYEVDLNTRSLSKINIPLDRGWYLDNVLVENGLVYIANKAESNENYIWIYNPENKTTTKGLKVNGDFHYFRRINKVK</sequence>
<dbReference type="AlphaFoldDB" id="A0A4Y8L782"/>
<dbReference type="STRING" id="1121485.GCA_000426485_02673"/>
<dbReference type="InterPro" id="IPR025401">
    <property type="entry name" value="DUF4374"/>
</dbReference>